<reference evidence="2" key="1">
    <citation type="journal article" date="2017" name="Gigascience">
        <title>The genome draft of coconut (Cocos nucifera).</title>
        <authorList>
            <person name="Xiao Y."/>
            <person name="Xu P."/>
            <person name="Fan H."/>
            <person name="Baudouin L."/>
            <person name="Xia W."/>
            <person name="Bocs S."/>
            <person name="Xu J."/>
            <person name="Li Q."/>
            <person name="Guo A."/>
            <person name="Zhou L."/>
            <person name="Li J."/>
            <person name="Wu Y."/>
            <person name="Ma Z."/>
            <person name="Armero A."/>
            <person name="Issali A.E."/>
            <person name="Liu N."/>
            <person name="Peng M."/>
            <person name="Yang Y."/>
        </authorList>
    </citation>
    <scope>NUCLEOTIDE SEQUENCE</scope>
    <source>
        <tissue evidence="2">Spear leaf of Hainan Tall coconut</tissue>
    </source>
</reference>
<dbReference type="AlphaFoldDB" id="A0A8K0N3H2"/>
<sequence>MAKLISKTMTLAVKEFKTSPEMQNLNVEFEQEAFIKSFKLYEGRIAQRFPELNLSFLEEEEDDMDVGSSNTVVDPTFDELASGLSEPTAEASELVWKLETAKSDLAPPSIIPSKIEILKERRKKLKNRVTELETQMAKLISKTMTLAVKEFKTSPEMQNLNVEFEQEAFIKSFKLYEGRIAQRFPELNLSFLEEEEDDMDVGSSNTIVDPTFDELASGLSEPTAEASELVWKLETAKSDLAPPSIIPSKIEILE</sequence>
<accession>A0A8K0N3H2</accession>
<dbReference type="EMBL" id="CM017877">
    <property type="protein sequence ID" value="KAG1348008.1"/>
    <property type="molecule type" value="Genomic_DNA"/>
</dbReference>
<reference evidence="2" key="2">
    <citation type="submission" date="2019-07" db="EMBL/GenBank/DDBJ databases">
        <authorList>
            <person name="Yang Y."/>
            <person name="Bocs S."/>
            <person name="Baudouin L."/>
        </authorList>
    </citation>
    <scope>NUCLEOTIDE SEQUENCE</scope>
    <source>
        <tissue evidence="2">Spear leaf of Hainan Tall coconut</tissue>
    </source>
</reference>
<dbReference type="Proteomes" id="UP000797356">
    <property type="component" value="Chromosome 6"/>
</dbReference>
<keyword evidence="3" id="KW-1185">Reference proteome</keyword>
<gene>
    <name evidence="2" type="ORF">COCNU_06G018370</name>
</gene>
<name>A0A8K0N3H2_COCNU</name>
<comment type="caution">
    <text evidence="2">The sequence shown here is derived from an EMBL/GenBank/DDBJ whole genome shotgun (WGS) entry which is preliminary data.</text>
</comment>
<feature type="coiled-coil region" evidence="1">
    <location>
        <begin position="115"/>
        <end position="142"/>
    </location>
</feature>
<keyword evidence="1" id="KW-0175">Coiled coil</keyword>
<evidence type="ECO:0000256" key="1">
    <source>
        <dbReference type="SAM" id="Coils"/>
    </source>
</evidence>
<protein>
    <submittedName>
        <fullName evidence="2">Uncharacterized protein</fullName>
    </submittedName>
</protein>
<evidence type="ECO:0000313" key="2">
    <source>
        <dbReference type="EMBL" id="KAG1348008.1"/>
    </source>
</evidence>
<organism evidence="2 3">
    <name type="scientific">Cocos nucifera</name>
    <name type="common">Coconut palm</name>
    <dbReference type="NCBI Taxonomy" id="13894"/>
    <lineage>
        <taxon>Eukaryota</taxon>
        <taxon>Viridiplantae</taxon>
        <taxon>Streptophyta</taxon>
        <taxon>Embryophyta</taxon>
        <taxon>Tracheophyta</taxon>
        <taxon>Spermatophyta</taxon>
        <taxon>Magnoliopsida</taxon>
        <taxon>Liliopsida</taxon>
        <taxon>Arecaceae</taxon>
        <taxon>Arecoideae</taxon>
        <taxon>Cocoseae</taxon>
        <taxon>Attaleinae</taxon>
        <taxon>Cocos</taxon>
    </lineage>
</organism>
<evidence type="ECO:0000313" key="3">
    <source>
        <dbReference type="Proteomes" id="UP000797356"/>
    </source>
</evidence>
<proteinExistence type="predicted"/>